<dbReference type="AlphaFoldDB" id="A0A6B0TIA8"/>
<proteinExistence type="predicted"/>
<dbReference type="InterPro" id="IPR036866">
    <property type="entry name" value="RibonucZ/Hydroxyglut_hydro"/>
</dbReference>
<accession>A0A6B0TIA8</accession>
<keyword evidence="2" id="KW-0378">Hydrolase</keyword>
<keyword evidence="3" id="KW-1185">Reference proteome</keyword>
<dbReference type="PANTHER" id="PTHR23131">
    <property type="entry name" value="ENDORIBONUCLEASE LACTB2"/>
    <property type="match status" value="1"/>
</dbReference>
<evidence type="ECO:0000313" key="2">
    <source>
        <dbReference type="EMBL" id="MXR52939.1"/>
    </source>
</evidence>
<dbReference type="OrthoDB" id="205181at2157"/>
<dbReference type="Gene3D" id="3.60.15.10">
    <property type="entry name" value="Ribonuclease Z/Hydroxyacylglutathione hydrolase-like"/>
    <property type="match status" value="1"/>
</dbReference>
<evidence type="ECO:0000313" key="3">
    <source>
        <dbReference type="Proteomes" id="UP000466535"/>
    </source>
</evidence>
<evidence type="ECO:0000259" key="1">
    <source>
        <dbReference type="SMART" id="SM00849"/>
    </source>
</evidence>
<dbReference type="RefSeq" id="WP_159765097.1">
    <property type="nucleotide sequence ID" value="NZ_WUUT01000007.1"/>
</dbReference>
<sequence>MEYERLELFQPHYGTVNIYRIGDTLVDTGHPCPESRKSVREALDGPLAGIDRVVLTHPHIDHVGGCLTIDDLSALPVTVFEGTDEILRSFESYLRDAREEMATFGSGLTDGEPQVDDRYFPVDIEYATDDVEVEQVASAGDTVSVGPYDCEVIHTPGHSQQHMSLYHESSGVMLSGDIVSTNGHFMYGPLHWDIGAYKTGLKRIRECEPELLLPGHGDPMDDPAERVEDALEKAERAEQAVLSVVREQGPIPAHDLAVEALEATETTVQFLTNVASAYAIHLAEAGEIEVERRPYVVARPR</sequence>
<dbReference type="Pfam" id="PF00753">
    <property type="entry name" value="Lactamase_B"/>
    <property type="match status" value="1"/>
</dbReference>
<feature type="domain" description="Metallo-beta-lactamase" evidence="1">
    <location>
        <begin position="15"/>
        <end position="216"/>
    </location>
</feature>
<gene>
    <name evidence="2" type="ORF">GRX03_15170</name>
</gene>
<dbReference type="GO" id="GO:0016787">
    <property type="term" value="F:hydrolase activity"/>
    <property type="evidence" value="ECO:0007669"/>
    <property type="project" value="UniProtKB-KW"/>
</dbReference>
<dbReference type="InterPro" id="IPR001279">
    <property type="entry name" value="Metallo-B-lactamas"/>
</dbReference>
<dbReference type="SMART" id="SM00849">
    <property type="entry name" value="Lactamase_B"/>
    <property type="match status" value="1"/>
</dbReference>
<dbReference type="InterPro" id="IPR050662">
    <property type="entry name" value="Sec-metab_biosynth-thioest"/>
</dbReference>
<dbReference type="SUPFAM" id="SSF56281">
    <property type="entry name" value="Metallo-hydrolase/oxidoreductase"/>
    <property type="match status" value="1"/>
</dbReference>
<dbReference type="EMBL" id="WUUT01000007">
    <property type="protein sequence ID" value="MXR52939.1"/>
    <property type="molecule type" value="Genomic_DNA"/>
</dbReference>
<dbReference type="Proteomes" id="UP000466535">
    <property type="component" value="Unassembled WGS sequence"/>
</dbReference>
<name>A0A6B0TIA8_9EURY</name>
<organism evidence="2 3">
    <name type="scientific">Halovenus carboxidivorans</name>
    <dbReference type="NCBI Taxonomy" id="2692199"/>
    <lineage>
        <taxon>Archaea</taxon>
        <taxon>Methanobacteriati</taxon>
        <taxon>Methanobacteriota</taxon>
        <taxon>Stenosarchaea group</taxon>
        <taxon>Halobacteria</taxon>
        <taxon>Halobacteriales</taxon>
        <taxon>Haloarculaceae</taxon>
        <taxon>Halovenus</taxon>
    </lineage>
</organism>
<comment type="caution">
    <text evidence="2">The sequence shown here is derived from an EMBL/GenBank/DDBJ whole genome shotgun (WGS) entry which is preliminary data.</text>
</comment>
<reference evidence="2 3" key="1">
    <citation type="submission" date="2019-12" db="EMBL/GenBank/DDBJ databases">
        <title>Isolation and characterization of three novel carbon monoxide-oxidizing members of Halobacteria from salione crusts and soils.</title>
        <authorList>
            <person name="Myers M.R."/>
            <person name="King G.M."/>
        </authorList>
    </citation>
    <scope>NUCLEOTIDE SEQUENCE [LARGE SCALE GENOMIC DNA]</scope>
    <source>
        <strain evidence="2 3">WSH3</strain>
    </source>
</reference>
<protein>
    <submittedName>
        <fullName evidence="2">MBL fold metallo-hydrolase</fullName>
    </submittedName>
</protein>